<evidence type="ECO:0000259" key="7">
    <source>
        <dbReference type="Pfam" id="PF01625"/>
    </source>
</evidence>
<evidence type="ECO:0000256" key="5">
    <source>
        <dbReference type="HAMAP-Rule" id="MF_01401"/>
    </source>
</evidence>
<reference evidence="8" key="1">
    <citation type="journal article" date="2013" name="Sci. Rep.">
        <title>Metagenomics uncovers a new group of low GC and ultra-small marine Actinobacteria.</title>
        <authorList>
            <person name="Ghai R."/>
            <person name="Mizuno C.M."/>
            <person name="Picazo A."/>
            <person name="Camacho A."/>
            <person name="Rodriguez-Valera F."/>
        </authorList>
    </citation>
    <scope>NUCLEOTIDE SEQUENCE</scope>
</reference>
<dbReference type="SUPFAM" id="SSF55068">
    <property type="entry name" value="Peptide methionine sulfoxide reductase"/>
    <property type="match status" value="1"/>
</dbReference>
<comment type="similarity">
    <text evidence="1 5">Belongs to the MsrA Met sulfoxide reductase family.</text>
</comment>
<evidence type="ECO:0000256" key="4">
    <source>
        <dbReference type="ARBA" id="ARBA00048782"/>
    </source>
</evidence>
<protein>
    <recommendedName>
        <fullName evidence="5">Peptide methionine sulfoxide reductase MsrA</fullName>
        <shortName evidence="5">Protein-methionine-S-oxide reductase</shortName>
        <ecNumber evidence="5">1.8.4.11</ecNumber>
    </recommendedName>
    <alternativeName>
        <fullName evidence="5">Peptide-methionine (S)-S-oxide reductase</fullName>
        <shortName evidence="5">Peptide Met(O) reductase</shortName>
    </alternativeName>
</protein>
<comment type="function">
    <text evidence="5">Has an important function as a repair enzyme for proteins that have been inactivated by oxidation. Catalyzes the reversible oxidation-reduction of methionine sulfoxide in proteins to methionine.</text>
</comment>
<dbReference type="InterPro" id="IPR002569">
    <property type="entry name" value="Met_Sox_Rdtase_MsrA_dom"/>
</dbReference>
<name>S5DQ27_9ACTN</name>
<dbReference type="HAMAP" id="MF_01401">
    <property type="entry name" value="MsrA"/>
    <property type="match status" value="1"/>
</dbReference>
<proteinExistence type="inferred from homology"/>
<dbReference type="EC" id="1.8.4.11" evidence="5"/>
<gene>
    <name evidence="5" type="primary">msrA</name>
</gene>
<comment type="catalytic activity">
    <reaction evidence="4 5">
        <text>[thioredoxin]-disulfide + L-methionine + H2O = L-methionine (S)-S-oxide + [thioredoxin]-dithiol</text>
        <dbReference type="Rhea" id="RHEA:19993"/>
        <dbReference type="Rhea" id="RHEA-COMP:10698"/>
        <dbReference type="Rhea" id="RHEA-COMP:10700"/>
        <dbReference type="ChEBI" id="CHEBI:15377"/>
        <dbReference type="ChEBI" id="CHEBI:29950"/>
        <dbReference type="ChEBI" id="CHEBI:50058"/>
        <dbReference type="ChEBI" id="CHEBI:57844"/>
        <dbReference type="ChEBI" id="CHEBI:58772"/>
        <dbReference type="EC" id="1.8.4.11"/>
    </reaction>
</comment>
<dbReference type="AlphaFoldDB" id="S5DQ27"/>
<dbReference type="PANTHER" id="PTHR43774">
    <property type="entry name" value="PEPTIDE METHIONINE SULFOXIDE REDUCTASE"/>
    <property type="match status" value="1"/>
</dbReference>
<dbReference type="PANTHER" id="PTHR43774:SF1">
    <property type="entry name" value="PEPTIDE METHIONINE SULFOXIDE REDUCTASE MSRA 2"/>
    <property type="match status" value="1"/>
</dbReference>
<evidence type="ECO:0000256" key="6">
    <source>
        <dbReference type="SAM" id="SignalP"/>
    </source>
</evidence>
<dbReference type="GO" id="GO:0008113">
    <property type="term" value="F:peptide-methionine (S)-S-oxide reductase activity"/>
    <property type="evidence" value="ECO:0007669"/>
    <property type="project" value="UniProtKB-UniRule"/>
</dbReference>
<dbReference type="EMBL" id="KC811116">
    <property type="protein sequence ID" value="AGQ18930.1"/>
    <property type="molecule type" value="Genomic_DNA"/>
</dbReference>
<sequence length="200" mass="22833">MKSVKVLLLLLFISCAAIESVEVMNDKYEKAYFGGGCFWCMEPPFEDLEGVIEATSGYMGGSVENPTYEEVTTGETGHAEVVEILFDPEVITYEELLEVFWRNIDPTALNYQFADVGSQYRTEIFTVGDNQKTLAEKSKEDLDSSGKFNKPIVTAISEAPEFYIAEEYHQDFYKKQSMRYKMYAQASGRKGFLEETWKED</sequence>
<keyword evidence="2 5" id="KW-0560">Oxidoreductase</keyword>
<accession>S5DQ27</accession>
<dbReference type="Gene3D" id="3.30.1060.10">
    <property type="entry name" value="Peptide methionine sulphoxide reductase MsrA"/>
    <property type="match status" value="1"/>
</dbReference>
<dbReference type="NCBIfam" id="TIGR00401">
    <property type="entry name" value="msrA"/>
    <property type="match status" value="1"/>
</dbReference>
<evidence type="ECO:0000313" key="8">
    <source>
        <dbReference type="EMBL" id="AGQ18930.1"/>
    </source>
</evidence>
<evidence type="ECO:0000256" key="1">
    <source>
        <dbReference type="ARBA" id="ARBA00005591"/>
    </source>
</evidence>
<feature type="chain" id="PRO_5039316181" description="Peptide methionine sulfoxide reductase MsrA" evidence="6">
    <location>
        <begin position="20"/>
        <end position="200"/>
    </location>
</feature>
<feature type="signal peptide" evidence="6">
    <location>
        <begin position="1"/>
        <end position="19"/>
    </location>
</feature>
<evidence type="ECO:0000256" key="3">
    <source>
        <dbReference type="ARBA" id="ARBA00047806"/>
    </source>
</evidence>
<dbReference type="GO" id="GO:0033744">
    <property type="term" value="F:L-methionine:thioredoxin-disulfide S-oxidoreductase activity"/>
    <property type="evidence" value="ECO:0007669"/>
    <property type="project" value="RHEA"/>
</dbReference>
<feature type="active site" evidence="5">
    <location>
        <position position="37"/>
    </location>
</feature>
<evidence type="ECO:0000256" key="2">
    <source>
        <dbReference type="ARBA" id="ARBA00023002"/>
    </source>
</evidence>
<organism evidence="8">
    <name type="scientific">Candidatus Actinomarina minuta</name>
    <dbReference type="NCBI Taxonomy" id="1389454"/>
    <lineage>
        <taxon>Bacteria</taxon>
        <taxon>Bacillati</taxon>
        <taxon>Actinomycetota</taxon>
        <taxon>Actinomycetes</taxon>
        <taxon>Candidatus Actinomarinidae</taxon>
        <taxon>Candidatus Actinomarinales</taxon>
        <taxon>Candidatus Actinomarineae</taxon>
        <taxon>Candidatus Actinomarinaceae</taxon>
        <taxon>Candidatus Actinomarina</taxon>
    </lineage>
</organism>
<comment type="catalytic activity">
    <reaction evidence="3 5">
        <text>L-methionyl-[protein] + [thioredoxin]-disulfide + H2O = L-methionyl-(S)-S-oxide-[protein] + [thioredoxin]-dithiol</text>
        <dbReference type="Rhea" id="RHEA:14217"/>
        <dbReference type="Rhea" id="RHEA-COMP:10698"/>
        <dbReference type="Rhea" id="RHEA-COMP:10700"/>
        <dbReference type="Rhea" id="RHEA-COMP:12313"/>
        <dbReference type="Rhea" id="RHEA-COMP:12315"/>
        <dbReference type="ChEBI" id="CHEBI:15377"/>
        <dbReference type="ChEBI" id="CHEBI:16044"/>
        <dbReference type="ChEBI" id="CHEBI:29950"/>
        <dbReference type="ChEBI" id="CHEBI:44120"/>
        <dbReference type="ChEBI" id="CHEBI:50058"/>
        <dbReference type="EC" id="1.8.4.11"/>
    </reaction>
</comment>
<dbReference type="Pfam" id="PF01625">
    <property type="entry name" value="PMSR"/>
    <property type="match status" value="1"/>
</dbReference>
<dbReference type="InterPro" id="IPR036509">
    <property type="entry name" value="Met_Sox_Rdtase_MsrA_sf"/>
</dbReference>
<feature type="domain" description="Peptide methionine sulphoxide reductase MsrA" evidence="7">
    <location>
        <begin position="30"/>
        <end position="181"/>
    </location>
</feature>
<keyword evidence="6" id="KW-0732">Signal</keyword>